<reference evidence="2" key="2">
    <citation type="submission" date="2014-07" db="EMBL/GenBank/DDBJ databases">
        <title>Initial genome analysis of the psychrotolerant acidophile Acidithiobacillus ferrivorans CF27: insights into iron and sulfur oxidation pathways and into biofilm formation.</title>
        <authorList>
            <person name="Talla E."/>
            <person name="Hedrich S."/>
            <person name="Mangenot S."/>
            <person name="Ji B."/>
            <person name="Johnson D.B."/>
            <person name="Barbe V."/>
            <person name="Bonnefoy V."/>
        </authorList>
    </citation>
    <scope>NUCLEOTIDE SEQUENCE [LARGE SCALE GENOMIC DNA]</scope>
    <source>
        <strain evidence="2">CF27</strain>
    </source>
</reference>
<feature type="region of interest" description="Disordered" evidence="1">
    <location>
        <begin position="1"/>
        <end position="27"/>
    </location>
</feature>
<evidence type="ECO:0000313" key="3">
    <source>
        <dbReference type="EMBL" id="SMH64891.1"/>
    </source>
</evidence>
<evidence type="ECO:0000256" key="1">
    <source>
        <dbReference type="SAM" id="MobiDB-lite"/>
    </source>
</evidence>
<feature type="compositionally biased region" description="Basic and acidic residues" evidence="1">
    <location>
        <begin position="1"/>
        <end position="12"/>
    </location>
</feature>
<protein>
    <submittedName>
        <fullName evidence="2">Uncharacterized protein</fullName>
    </submittedName>
</protein>
<dbReference type="EMBL" id="CCCS020000017">
    <property type="protein sequence ID" value="CDQ09223.1"/>
    <property type="molecule type" value="Genomic_DNA"/>
</dbReference>
<organism evidence="2">
    <name type="scientific">Acidithiobacillus ferrivorans</name>
    <dbReference type="NCBI Taxonomy" id="160808"/>
    <lineage>
        <taxon>Bacteria</taxon>
        <taxon>Pseudomonadati</taxon>
        <taxon>Pseudomonadota</taxon>
        <taxon>Acidithiobacillia</taxon>
        <taxon>Acidithiobacillales</taxon>
        <taxon>Acidithiobacillaceae</taxon>
        <taxon>Acidithiobacillus</taxon>
    </lineage>
</organism>
<keyword evidence="4" id="KW-1185">Reference proteome</keyword>
<evidence type="ECO:0000313" key="4">
    <source>
        <dbReference type="Proteomes" id="UP000193925"/>
    </source>
</evidence>
<dbReference type="EMBL" id="LT841305">
    <property type="protein sequence ID" value="SMH64891.1"/>
    <property type="molecule type" value="Genomic_DNA"/>
</dbReference>
<dbReference type="Proteomes" id="UP000193925">
    <property type="component" value="Chromosome AFERRI"/>
</dbReference>
<name>A0A060UQY3_9PROT</name>
<accession>A0A060UQY3</accession>
<proteinExistence type="predicted"/>
<evidence type="ECO:0000313" key="2">
    <source>
        <dbReference type="EMBL" id="CDQ09223.1"/>
    </source>
</evidence>
<gene>
    <name evidence="3" type="ORF">AFERRI_10925</name>
    <name evidence="2" type="ORF">AFERRI_240057</name>
</gene>
<dbReference type="AlphaFoldDB" id="A0A060UQY3"/>
<sequence length="81" mass="8931">MKLSEKYPRETVGRAARRSRHCQSKAVRSEGKGGMVNVCELLINVVSLNKLKGLIGLNQKVRESVMKCQVYSSGDNVLPGK</sequence>
<reference evidence="3 4" key="3">
    <citation type="submission" date="2017-03" db="EMBL/GenBank/DDBJ databases">
        <authorList>
            <person name="Regsiter A."/>
            <person name="William W."/>
        </authorList>
    </citation>
    <scope>NUCLEOTIDE SEQUENCE [LARGE SCALE GENOMIC DNA]</scope>
    <source>
        <strain evidence="3">PRJEB5721</strain>
    </source>
</reference>
<reference evidence="2" key="1">
    <citation type="submission" date="2014-03" db="EMBL/GenBank/DDBJ databases">
        <authorList>
            <person name="Genoscope - CEA"/>
        </authorList>
    </citation>
    <scope>NUCLEOTIDE SEQUENCE [LARGE SCALE GENOMIC DNA]</scope>
    <source>
        <strain evidence="2">CF27</strain>
    </source>
</reference>